<feature type="binding site" evidence="5">
    <location>
        <position position="210"/>
    </location>
    <ligand>
        <name>pyruvate</name>
        <dbReference type="ChEBI" id="CHEBI:15361"/>
    </ligand>
</feature>
<evidence type="ECO:0000256" key="3">
    <source>
        <dbReference type="PIRNR" id="PIRNR001365"/>
    </source>
</evidence>
<evidence type="ECO:0000256" key="2">
    <source>
        <dbReference type="ARBA" id="ARBA00023270"/>
    </source>
</evidence>
<dbReference type="InterPro" id="IPR013785">
    <property type="entry name" value="Aldolase_TIM"/>
</dbReference>
<dbReference type="SMART" id="SM01130">
    <property type="entry name" value="DHDPS"/>
    <property type="match status" value="1"/>
</dbReference>
<sequence length="308" mass="34231">MKPQFHGIIPPVPTIFENTGKIDCNGMKQLIDYLIDSGVHGLFFLGTLGEFSQMSIEERKELAAFATDYVNGRLPVLIGTGSPNTREVISLTQHSKEIGADGVVIINPYYSTLTEEILYRHYGSIAESVDIPIILYNFPALTGQDLTPDMVLKLAKSYHNIVGIKDTIDSAGHIREIILKVKAERPDFSVFAGYDDHLWNTLSLGGDGAIPGSGNFAPELSVGIYQAFQLKEYQKGIELHQRLAHLPYIYKLDSPFSNVIKEAIHMRGLNISTYVMPSAKPLDNDKKEKLRNILNNASLLEAEEKLLN</sequence>
<dbReference type="PANTHER" id="PTHR12128">
    <property type="entry name" value="DIHYDRODIPICOLINATE SYNTHASE"/>
    <property type="match status" value="1"/>
</dbReference>
<reference evidence="6 7" key="1">
    <citation type="submission" date="2020-04" db="EMBL/GenBank/DDBJ databases">
        <title>Genome-Wide Identification of 5-Methylcytosine Sites in Bacterial Genomes By High-Throughput Sequencing of MspJI Restriction Fragments.</title>
        <authorList>
            <person name="Wu V."/>
        </authorList>
    </citation>
    <scope>NUCLEOTIDE SEQUENCE [LARGE SCALE GENOMIC DNA]</scope>
    <source>
        <strain evidence="6 7">S2</strain>
    </source>
</reference>
<keyword evidence="1 3" id="KW-0456">Lyase</keyword>
<dbReference type="CDD" id="cd00408">
    <property type="entry name" value="DHDPS-like"/>
    <property type="match status" value="1"/>
</dbReference>
<keyword evidence="2" id="KW-0704">Schiff base</keyword>
<dbReference type="GO" id="GO:0016829">
    <property type="term" value="F:lyase activity"/>
    <property type="evidence" value="ECO:0007669"/>
    <property type="project" value="UniProtKB-KW"/>
</dbReference>
<evidence type="ECO:0000256" key="4">
    <source>
        <dbReference type="PIRSR" id="PIRSR001365-1"/>
    </source>
</evidence>
<dbReference type="GO" id="GO:0005829">
    <property type="term" value="C:cytosol"/>
    <property type="evidence" value="ECO:0007669"/>
    <property type="project" value="TreeGrafter"/>
</dbReference>
<evidence type="ECO:0000313" key="6">
    <source>
        <dbReference type="EMBL" id="QIZ06464.1"/>
    </source>
</evidence>
<gene>
    <name evidence="6" type="ORF">HFZ78_06895</name>
</gene>
<name>A0A6H1NYR8_PRIMG</name>
<organism evidence="6 7">
    <name type="scientific">Priestia megaterium</name>
    <name type="common">Bacillus megaterium</name>
    <dbReference type="NCBI Taxonomy" id="1404"/>
    <lineage>
        <taxon>Bacteria</taxon>
        <taxon>Bacillati</taxon>
        <taxon>Bacillota</taxon>
        <taxon>Bacilli</taxon>
        <taxon>Bacillales</taxon>
        <taxon>Bacillaceae</taxon>
        <taxon>Priestia</taxon>
    </lineage>
</organism>
<dbReference type="SUPFAM" id="SSF51569">
    <property type="entry name" value="Aldolase"/>
    <property type="match status" value="1"/>
</dbReference>
<dbReference type="Gene3D" id="3.20.20.70">
    <property type="entry name" value="Aldolase class I"/>
    <property type="match status" value="1"/>
</dbReference>
<reference evidence="6 7" key="2">
    <citation type="submission" date="2020-04" db="EMBL/GenBank/DDBJ databases">
        <authorList>
            <person name="Fomenkov A."/>
            <person name="Anton B.P."/>
            <person name="Roberts R.J."/>
        </authorList>
    </citation>
    <scope>NUCLEOTIDE SEQUENCE [LARGE SCALE GENOMIC DNA]</scope>
    <source>
        <strain evidence="6 7">S2</strain>
    </source>
</reference>
<dbReference type="EMBL" id="CP051128">
    <property type="protein sequence ID" value="QIZ06464.1"/>
    <property type="molecule type" value="Genomic_DNA"/>
</dbReference>
<comment type="similarity">
    <text evidence="3">Belongs to the DapA family.</text>
</comment>
<dbReference type="AlphaFoldDB" id="A0A6H1NYR8"/>
<dbReference type="InterPro" id="IPR002220">
    <property type="entry name" value="DapA-like"/>
</dbReference>
<protein>
    <submittedName>
        <fullName evidence="6">Dihydrodipicolinate synthase family protein</fullName>
    </submittedName>
</protein>
<accession>A0A6H1NYR8</accession>
<dbReference type="PROSITE" id="PS00666">
    <property type="entry name" value="DHDPS_2"/>
    <property type="match status" value="1"/>
</dbReference>
<dbReference type="PIRSF" id="PIRSF001365">
    <property type="entry name" value="DHDPS"/>
    <property type="match status" value="1"/>
</dbReference>
<feature type="active site" description="Schiff-base intermediate with substrate" evidence="4">
    <location>
        <position position="165"/>
    </location>
</feature>
<evidence type="ECO:0000313" key="7">
    <source>
        <dbReference type="Proteomes" id="UP000501868"/>
    </source>
</evidence>
<feature type="active site" description="Proton donor/acceptor" evidence="4">
    <location>
        <position position="136"/>
    </location>
</feature>
<dbReference type="PRINTS" id="PR00146">
    <property type="entry name" value="DHPICSNTHASE"/>
</dbReference>
<proteinExistence type="inferred from homology"/>
<dbReference type="PANTHER" id="PTHR12128:SF28">
    <property type="entry name" value="2-DEHYDRO-3-DEOXY-D-GLUCONATE ALDOLASE YAGE-RELATED"/>
    <property type="match status" value="1"/>
</dbReference>
<dbReference type="Proteomes" id="UP000501868">
    <property type="component" value="Chromosome"/>
</dbReference>
<evidence type="ECO:0000256" key="5">
    <source>
        <dbReference type="PIRSR" id="PIRSR001365-2"/>
    </source>
</evidence>
<dbReference type="Pfam" id="PF00701">
    <property type="entry name" value="DHDPS"/>
    <property type="match status" value="1"/>
</dbReference>
<dbReference type="InterPro" id="IPR020625">
    <property type="entry name" value="Schiff_base-form_aldolases_AS"/>
</dbReference>
<evidence type="ECO:0000256" key="1">
    <source>
        <dbReference type="ARBA" id="ARBA00023239"/>
    </source>
</evidence>